<dbReference type="GO" id="GO:0016787">
    <property type="term" value="F:hydrolase activity"/>
    <property type="evidence" value="ECO:0007669"/>
    <property type="project" value="UniProtKB-KW"/>
</dbReference>
<dbReference type="InterPro" id="IPR000073">
    <property type="entry name" value="AB_hydrolase_1"/>
</dbReference>
<dbReference type="InterPro" id="IPR000639">
    <property type="entry name" value="Epox_hydrolase-like"/>
</dbReference>
<gene>
    <name evidence="4" type="ORF">WJX74_008061</name>
</gene>
<dbReference type="Gene3D" id="3.40.50.1820">
    <property type="entry name" value="alpha/beta hydrolase"/>
    <property type="match status" value="1"/>
</dbReference>
<dbReference type="AlphaFoldDB" id="A0AAW1QJT9"/>
<sequence>MSSEKRLEANLATHRVLISGKTSDPAVVLLHGFPSNSSLWERQVPALEKAGFRVITPDLRGAPGGGTQVPKDSDDCSISNIIVKDIAGIMDALNIQKAHIIGHDWGAATAWAFAGLYPDRTLDLIAISVGHPTGYMSGSHIGIQKQKSWYMLLFNYPGIGEQGLLTGSLGHGTISAETAKVEAPMWQAHETFQNLGKEGAATAALSWYRANAKPECFNGDYGLFKAPPVTCRTMQIWPTGDEPFCCEQQAKSSGDWVKSPGTFRYERVESLSHFAVWTEPEPISTLILDFLGQESKL</sequence>
<evidence type="ECO:0000256" key="2">
    <source>
        <dbReference type="ARBA" id="ARBA00038334"/>
    </source>
</evidence>
<keyword evidence="1" id="KW-0378">Hydrolase</keyword>
<name>A0AAW1QJT9_9CHLO</name>
<dbReference type="PRINTS" id="PR00412">
    <property type="entry name" value="EPOXHYDRLASE"/>
</dbReference>
<evidence type="ECO:0000313" key="5">
    <source>
        <dbReference type="Proteomes" id="UP001438707"/>
    </source>
</evidence>
<feature type="domain" description="AB hydrolase-1" evidence="3">
    <location>
        <begin position="25"/>
        <end position="132"/>
    </location>
</feature>
<dbReference type="SUPFAM" id="SSF53474">
    <property type="entry name" value="alpha/beta-Hydrolases"/>
    <property type="match status" value="1"/>
</dbReference>
<organism evidence="4 5">
    <name type="scientific">Apatococcus lobatus</name>
    <dbReference type="NCBI Taxonomy" id="904363"/>
    <lineage>
        <taxon>Eukaryota</taxon>
        <taxon>Viridiplantae</taxon>
        <taxon>Chlorophyta</taxon>
        <taxon>core chlorophytes</taxon>
        <taxon>Trebouxiophyceae</taxon>
        <taxon>Chlorellales</taxon>
        <taxon>Chlorellaceae</taxon>
        <taxon>Apatococcus</taxon>
    </lineage>
</organism>
<comment type="similarity">
    <text evidence="2">Belongs to the AB hydrolase superfamily. Epoxide hydrolase family.</text>
</comment>
<dbReference type="InterPro" id="IPR029058">
    <property type="entry name" value="AB_hydrolase_fold"/>
</dbReference>
<accession>A0AAW1QJT9</accession>
<dbReference type="Proteomes" id="UP001438707">
    <property type="component" value="Unassembled WGS sequence"/>
</dbReference>
<dbReference type="EMBL" id="JALJOS010000036">
    <property type="protein sequence ID" value="KAK9821684.1"/>
    <property type="molecule type" value="Genomic_DNA"/>
</dbReference>
<reference evidence="4 5" key="1">
    <citation type="journal article" date="2024" name="Nat. Commun.">
        <title>Phylogenomics reveals the evolutionary origins of lichenization in chlorophyte algae.</title>
        <authorList>
            <person name="Puginier C."/>
            <person name="Libourel C."/>
            <person name="Otte J."/>
            <person name="Skaloud P."/>
            <person name="Haon M."/>
            <person name="Grisel S."/>
            <person name="Petersen M."/>
            <person name="Berrin J.G."/>
            <person name="Delaux P.M."/>
            <person name="Dal Grande F."/>
            <person name="Keller J."/>
        </authorList>
    </citation>
    <scope>NUCLEOTIDE SEQUENCE [LARGE SCALE GENOMIC DNA]</scope>
    <source>
        <strain evidence="4 5">SAG 2145</strain>
    </source>
</reference>
<proteinExistence type="inferred from homology"/>
<dbReference type="Pfam" id="PF00561">
    <property type="entry name" value="Abhydrolase_1"/>
    <property type="match status" value="1"/>
</dbReference>
<evidence type="ECO:0000313" key="4">
    <source>
        <dbReference type="EMBL" id="KAK9821684.1"/>
    </source>
</evidence>
<evidence type="ECO:0000256" key="1">
    <source>
        <dbReference type="ARBA" id="ARBA00022801"/>
    </source>
</evidence>
<keyword evidence="5" id="KW-1185">Reference proteome</keyword>
<evidence type="ECO:0000259" key="3">
    <source>
        <dbReference type="Pfam" id="PF00561"/>
    </source>
</evidence>
<comment type="caution">
    <text evidence="4">The sequence shown here is derived from an EMBL/GenBank/DDBJ whole genome shotgun (WGS) entry which is preliminary data.</text>
</comment>
<dbReference type="PANTHER" id="PTHR43329">
    <property type="entry name" value="EPOXIDE HYDROLASE"/>
    <property type="match status" value="1"/>
</dbReference>
<protein>
    <recommendedName>
        <fullName evidence="3">AB hydrolase-1 domain-containing protein</fullName>
    </recommendedName>
</protein>